<keyword evidence="4" id="KW-1185">Reference proteome</keyword>
<dbReference type="OrthoDB" id="9762798at2"/>
<evidence type="ECO:0000313" key="4">
    <source>
        <dbReference type="Proteomes" id="UP000798488"/>
    </source>
</evidence>
<dbReference type="AlphaFoldDB" id="A0A9D3AYF5"/>
<dbReference type="EMBL" id="LSRS01000005">
    <property type="protein sequence ID" value="KAF1084749.1"/>
    <property type="molecule type" value="Genomic_DNA"/>
</dbReference>
<name>A0A9D3AYF5_9FIRM</name>
<keyword evidence="1" id="KW-0175">Coiled coil</keyword>
<feature type="coiled-coil region" evidence="1">
    <location>
        <begin position="30"/>
        <end position="64"/>
    </location>
</feature>
<organism evidence="3 4">
    <name type="scientific">Sporotomaculum syntrophicum</name>
    <dbReference type="NCBI Taxonomy" id="182264"/>
    <lineage>
        <taxon>Bacteria</taxon>
        <taxon>Bacillati</taxon>
        <taxon>Bacillota</taxon>
        <taxon>Clostridia</taxon>
        <taxon>Eubacteriales</taxon>
        <taxon>Desulfallaceae</taxon>
        <taxon>Sporotomaculum</taxon>
    </lineage>
</organism>
<dbReference type="InterPro" id="IPR035965">
    <property type="entry name" value="PAS-like_dom_sf"/>
</dbReference>
<dbReference type="Proteomes" id="UP000798488">
    <property type="component" value="Unassembled WGS sequence"/>
</dbReference>
<protein>
    <submittedName>
        <fullName evidence="3">PAS fold protein</fullName>
    </submittedName>
</protein>
<dbReference type="InterPro" id="IPR013767">
    <property type="entry name" value="PAS_fold"/>
</dbReference>
<dbReference type="Pfam" id="PF00989">
    <property type="entry name" value="PAS"/>
    <property type="match status" value="1"/>
</dbReference>
<comment type="caution">
    <text evidence="3">The sequence shown here is derived from an EMBL/GenBank/DDBJ whole genome shotgun (WGS) entry which is preliminary data.</text>
</comment>
<dbReference type="GO" id="GO:0006355">
    <property type="term" value="P:regulation of DNA-templated transcription"/>
    <property type="evidence" value="ECO:0007669"/>
    <property type="project" value="InterPro"/>
</dbReference>
<evidence type="ECO:0000256" key="1">
    <source>
        <dbReference type="SAM" id="Coils"/>
    </source>
</evidence>
<proteinExistence type="predicted"/>
<dbReference type="CDD" id="cd00130">
    <property type="entry name" value="PAS"/>
    <property type="match status" value="1"/>
</dbReference>
<evidence type="ECO:0000259" key="2">
    <source>
        <dbReference type="Pfam" id="PF00989"/>
    </source>
</evidence>
<feature type="domain" description="PAS fold" evidence="2">
    <location>
        <begin position="61"/>
        <end position="138"/>
    </location>
</feature>
<dbReference type="SUPFAM" id="SSF55785">
    <property type="entry name" value="PYP-like sensor domain (PAS domain)"/>
    <property type="match status" value="1"/>
</dbReference>
<evidence type="ECO:0000313" key="3">
    <source>
        <dbReference type="EMBL" id="KAF1084749.1"/>
    </source>
</evidence>
<sequence length="156" mass="18305">MTVTKDKIAGHFRKYSKFISAINLGSSRLNEDETLIIQKLEAENKRLREEIEKIKKSSKALETFFNQIPSPVCILDKNYNFVRVNEAYAKEFSYNISELSGNNYFDYYPFITKEIFDDVVSTKKTYQAMGKPFLTPDHPQRRLTYWNWTLPPVLDA</sequence>
<dbReference type="Gene3D" id="3.30.450.20">
    <property type="entry name" value="PAS domain"/>
    <property type="match status" value="1"/>
</dbReference>
<dbReference type="RefSeq" id="WP_161822789.1">
    <property type="nucleotide sequence ID" value="NZ_LSRS01000005.1"/>
</dbReference>
<gene>
    <name evidence="3" type="ORF">SPSYN_02535</name>
</gene>
<reference evidence="3" key="1">
    <citation type="submission" date="2016-02" db="EMBL/GenBank/DDBJ databases">
        <title>Draft Genome Sequence of Sporotomaculum syntrophicum Strain FB, a Syntrophic Benzoate Degrader.</title>
        <authorList>
            <person name="Nobu M.K."/>
            <person name="Narihiro T."/>
            <person name="Qiu Y.-L."/>
            <person name="Ohashi A."/>
            <person name="Liu W.-T."/>
            <person name="Yuji S."/>
        </authorList>
    </citation>
    <scope>NUCLEOTIDE SEQUENCE</scope>
    <source>
        <strain evidence="3">FB</strain>
    </source>
</reference>
<accession>A0A9D3AYF5</accession>
<dbReference type="InterPro" id="IPR000014">
    <property type="entry name" value="PAS"/>
</dbReference>